<dbReference type="EMBL" id="QLMJ01000003">
    <property type="protein sequence ID" value="RAK40311.1"/>
    <property type="molecule type" value="Genomic_DNA"/>
</dbReference>
<evidence type="ECO:0000256" key="1">
    <source>
        <dbReference type="SAM" id="Phobius"/>
    </source>
</evidence>
<feature type="domain" description="FtsX extracellular" evidence="2">
    <location>
        <begin position="109"/>
        <end position="198"/>
    </location>
</feature>
<keyword evidence="1" id="KW-0812">Transmembrane</keyword>
<keyword evidence="1" id="KW-1133">Transmembrane helix</keyword>
<proteinExistence type="predicted"/>
<feature type="transmembrane region" description="Helical" evidence="1">
    <location>
        <begin position="42"/>
        <end position="64"/>
    </location>
</feature>
<comment type="caution">
    <text evidence="3">The sequence shown here is derived from an EMBL/GenBank/DDBJ whole genome shotgun (WGS) entry which is preliminary data.</text>
</comment>
<keyword evidence="1" id="KW-0472">Membrane</keyword>
<keyword evidence="4" id="KW-1185">Reference proteome</keyword>
<dbReference type="RefSeq" id="WP_111648355.1">
    <property type="nucleotide sequence ID" value="NZ_JACHWI010000004.1"/>
</dbReference>
<dbReference type="OrthoDB" id="3387849at2"/>
<name>A0A327ZNB2_9ACTN</name>
<dbReference type="Pfam" id="PF18075">
    <property type="entry name" value="FtsX_ECD"/>
    <property type="match status" value="1"/>
</dbReference>
<dbReference type="AlphaFoldDB" id="A0A327ZNB2"/>
<evidence type="ECO:0000313" key="4">
    <source>
        <dbReference type="Proteomes" id="UP000249341"/>
    </source>
</evidence>
<dbReference type="Proteomes" id="UP000249341">
    <property type="component" value="Unassembled WGS sequence"/>
</dbReference>
<protein>
    <recommendedName>
        <fullName evidence="2">FtsX extracellular domain-containing protein</fullName>
    </recommendedName>
</protein>
<sequence>MPEHLRELFDRALDDEPLFPDGDFAQQTMAQGRGIRRRRRGLVIGGSVAAAVVAVVAVSFIPALNHAPAFNPAATPAGLAAQAPAATLALIAQAEPQCTLPAPGDPTDVWISLRPDITDPQRSALAGSLGSDALVREMTYDSPEQAYERFKDLWRDSPEFVEAIDETSLPSSFRLKLVEPARFSEFVAKYAERTGVEYISGGVCR</sequence>
<gene>
    <name evidence="3" type="ORF">B0I29_103343</name>
</gene>
<organism evidence="3 4">
    <name type="scientific">Actinoplanes lutulentus</name>
    <dbReference type="NCBI Taxonomy" id="1287878"/>
    <lineage>
        <taxon>Bacteria</taxon>
        <taxon>Bacillati</taxon>
        <taxon>Actinomycetota</taxon>
        <taxon>Actinomycetes</taxon>
        <taxon>Micromonosporales</taxon>
        <taxon>Micromonosporaceae</taxon>
        <taxon>Actinoplanes</taxon>
    </lineage>
</organism>
<evidence type="ECO:0000259" key="2">
    <source>
        <dbReference type="Pfam" id="PF18075"/>
    </source>
</evidence>
<reference evidence="3 4" key="1">
    <citation type="submission" date="2018-06" db="EMBL/GenBank/DDBJ databases">
        <title>Genomic Encyclopedia of Type Strains, Phase III (KMG-III): the genomes of soil and plant-associated and newly described type strains.</title>
        <authorList>
            <person name="Whitman W."/>
        </authorList>
    </citation>
    <scope>NUCLEOTIDE SEQUENCE [LARGE SCALE GENOMIC DNA]</scope>
    <source>
        <strain evidence="3 4">CGMCC 4.7090</strain>
    </source>
</reference>
<dbReference type="Gene3D" id="3.30.70.3040">
    <property type="match status" value="1"/>
</dbReference>
<evidence type="ECO:0000313" key="3">
    <source>
        <dbReference type="EMBL" id="RAK40311.1"/>
    </source>
</evidence>
<dbReference type="InterPro" id="IPR040690">
    <property type="entry name" value="FtsX_ECD"/>
</dbReference>
<accession>A0A327ZNB2</accession>